<dbReference type="Gene3D" id="3.30.70.2670">
    <property type="match status" value="1"/>
</dbReference>
<dbReference type="InterPro" id="IPR036390">
    <property type="entry name" value="WH_DNA-bd_sf"/>
</dbReference>
<dbReference type="Gene3D" id="1.20.58.1460">
    <property type="match status" value="1"/>
</dbReference>
<feature type="domain" description="Transcriptional repressor PaaX-like N-terminal" evidence="1">
    <location>
        <begin position="20"/>
        <end position="85"/>
    </location>
</feature>
<reference evidence="3 4" key="1">
    <citation type="journal article" date="2010" name="J. Bacteriol.">
        <title>Genome sequences of Pelagibaca bermudensis HTCC2601T and Maritimibacter alkaliphilus HTCC2654T, the type strains of two marine Roseobacter genera.</title>
        <authorList>
            <person name="Thrash J.C."/>
            <person name="Cho J.C."/>
            <person name="Ferriera S."/>
            <person name="Johnson J."/>
            <person name="Vergin K.L."/>
            <person name="Giovannoni S.J."/>
        </authorList>
    </citation>
    <scope>NUCLEOTIDE SEQUENCE [LARGE SCALE GENOMIC DNA]</scope>
    <source>
        <strain evidence="3 4">HTCC2654</strain>
    </source>
</reference>
<dbReference type="Pfam" id="PF07848">
    <property type="entry name" value="PaaX"/>
    <property type="match status" value="1"/>
</dbReference>
<keyword evidence="4" id="KW-1185">Reference proteome</keyword>
<gene>
    <name evidence="3" type="ORF">RB2654_06389</name>
</gene>
<evidence type="ECO:0000313" key="4">
    <source>
        <dbReference type="Proteomes" id="UP000002931"/>
    </source>
</evidence>
<comment type="caution">
    <text evidence="3">The sequence shown here is derived from an EMBL/GenBank/DDBJ whole genome shotgun (WGS) entry which is preliminary data.</text>
</comment>
<dbReference type="eggNOG" id="COG3327">
    <property type="taxonomic scope" value="Bacteria"/>
</dbReference>
<evidence type="ECO:0000259" key="2">
    <source>
        <dbReference type="Pfam" id="PF08223"/>
    </source>
</evidence>
<dbReference type="HOGENOM" id="CLU_1048786_0_0_5"/>
<dbReference type="AlphaFoldDB" id="A3VFU0"/>
<dbReference type="OrthoDB" id="2270427at2"/>
<organism evidence="3 4">
    <name type="scientific">Maritimibacter alkaliphilus HTCC2654</name>
    <dbReference type="NCBI Taxonomy" id="314271"/>
    <lineage>
        <taxon>Bacteria</taxon>
        <taxon>Pseudomonadati</taxon>
        <taxon>Pseudomonadota</taxon>
        <taxon>Alphaproteobacteria</taxon>
        <taxon>Rhodobacterales</taxon>
        <taxon>Roseobacteraceae</taxon>
        <taxon>Maritimibacter</taxon>
    </lineage>
</organism>
<dbReference type="RefSeq" id="WP_008329846.1">
    <property type="nucleotide sequence ID" value="NZ_CH902578.1"/>
</dbReference>
<dbReference type="STRING" id="314271.RB2654_06389"/>
<dbReference type="PANTHER" id="PTHR30319">
    <property type="entry name" value="PHENYLACETIC ACID REGULATOR-RELATED TRANSCRIPTIONAL REPRESSOR"/>
    <property type="match status" value="1"/>
</dbReference>
<dbReference type="PANTHER" id="PTHR30319:SF1">
    <property type="entry name" value="TRANSCRIPTIONAL REPRESSOR PAAX"/>
    <property type="match status" value="1"/>
</dbReference>
<dbReference type="Gene3D" id="1.10.10.10">
    <property type="entry name" value="Winged helix-like DNA-binding domain superfamily/Winged helix DNA-binding domain"/>
    <property type="match status" value="1"/>
</dbReference>
<dbReference type="InterPro" id="IPR012906">
    <property type="entry name" value="PaaX-like_N"/>
</dbReference>
<dbReference type="GO" id="GO:0006351">
    <property type="term" value="P:DNA-templated transcription"/>
    <property type="evidence" value="ECO:0007669"/>
    <property type="project" value="TreeGrafter"/>
</dbReference>
<accession>A3VFU0</accession>
<dbReference type="EMBL" id="AAMT01000007">
    <property type="protein sequence ID" value="EAQ12716.1"/>
    <property type="molecule type" value="Genomic_DNA"/>
</dbReference>
<evidence type="ECO:0000259" key="1">
    <source>
        <dbReference type="Pfam" id="PF07848"/>
    </source>
</evidence>
<dbReference type="Pfam" id="PF08223">
    <property type="entry name" value="PaaX_C"/>
    <property type="match status" value="1"/>
</dbReference>
<dbReference type="Proteomes" id="UP000002931">
    <property type="component" value="Unassembled WGS sequence"/>
</dbReference>
<sequence length="261" mass="28174">MTASPDIDRLLALGPLKVWSVVVTIMGDLCRAPEDRIEGPLLTRLVEGMGINNQALRVALHRLKRDGWIEAERDGRVSSYALTPEGRARTEAVRPVIYAAAPPAPVPVSLVLPEPTMATQDFIDALPDDTVFPGTRSALTTGPLDPALSDALVTTLDTAALPDWIASVVISPEALADYTRLAQTLESLGPAPGDLLTRTILRLIAFHHWRRMRLRHGTLPDLILGPDWPGAQARTAIARTLETYPRPALDALRAASTTPAS</sequence>
<dbReference type="SUPFAM" id="SSF46785">
    <property type="entry name" value="Winged helix' DNA-binding domain"/>
    <property type="match status" value="1"/>
</dbReference>
<protein>
    <submittedName>
        <fullName evidence="3">PaaX domain protein</fullName>
    </submittedName>
</protein>
<proteinExistence type="predicted"/>
<feature type="domain" description="Transcriptional repressor PaaX-like C-terminal" evidence="2">
    <location>
        <begin position="201"/>
        <end position="248"/>
    </location>
</feature>
<evidence type="ECO:0000313" key="3">
    <source>
        <dbReference type="EMBL" id="EAQ12716.1"/>
    </source>
</evidence>
<dbReference type="InterPro" id="IPR013225">
    <property type="entry name" value="PaaX_C"/>
</dbReference>
<name>A3VFU0_9RHOB</name>
<dbReference type="InterPro" id="IPR036388">
    <property type="entry name" value="WH-like_DNA-bd_sf"/>
</dbReference>